<dbReference type="Gene3D" id="1.25.40.120">
    <property type="entry name" value="Protein prenylyltransferase"/>
    <property type="match status" value="1"/>
</dbReference>
<dbReference type="PANTHER" id="PTHR11129">
    <property type="entry name" value="PROTEIN FARNESYLTRANSFERASE ALPHA SUBUNIT/RAB GERANYLGERANYL TRANSFERASE ALPHA SUBUNIT"/>
    <property type="match status" value="1"/>
</dbReference>
<accession>A0AAN6X6H0</accession>
<keyword evidence="3" id="KW-0808">Transferase</keyword>
<comment type="caution">
    <text evidence="5">The sequence shown here is derived from an EMBL/GenBank/DDBJ whole genome shotgun (WGS) entry which is preliminary data.</text>
</comment>
<keyword evidence="6" id="KW-1185">Reference proteome</keyword>
<reference evidence="5" key="1">
    <citation type="journal article" date="2023" name="Mol. Phylogenet. Evol.">
        <title>Genome-scale phylogeny and comparative genomics of the fungal order Sordariales.</title>
        <authorList>
            <person name="Hensen N."/>
            <person name="Bonometti L."/>
            <person name="Westerberg I."/>
            <person name="Brannstrom I.O."/>
            <person name="Guillou S."/>
            <person name="Cros-Aarteil S."/>
            <person name="Calhoun S."/>
            <person name="Haridas S."/>
            <person name="Kuo A."/>
            <person name="Mondo S."/>
            <person name="Pangilinan J."/>
            <person name="Riley R."/>
            <person name="LaButti K."/>
            <person name="Andreopoulos B."/>
            <person name="Lipzen A."/>
            <person name="Chen C."/>
            <person name="Yan M."/>
            <person name="Daum C."/>
            <person name="Ng V."/>
            <person name="Clum A."/>
            <person name="Steindorff A."/>
            <person name="Ohm R.A."/>
            <person name="Martin F."/>
            <person name="Silar P."/>
            <person name="Natvig D.O."/>
            <person name="Lalanne C."/>
            <person name="Gautier V."/>
            <person name="Ament-Velasquez S.L."/>
            <person name="Kruys A."/>
            <person name="Hutchinson M.I."/>
            <person name="Powell A.J."/>
            <person name="Barry K."/>
            <person name="Miller A.N."/>
            <person name="Grigoriev I.V."/>
            <person name="Debuchy R."/>
            <person name="Gladieux P."/>
            <person name="Hiltunen Thoren M."/>
            <person name="Johannesson H."/>
        </authorList>
    </citation>
    <scope>NUCLEOTIDE SEQUENCE</scope>
    <source>
        <strain evidence="5">CBS 315.58</strain>
    </source>
</reference>
<dbReference type="PANTHER" id="PTHR11129:SF3">
    <property type="entry name" value="PROTEIN PRENYLTRANSFERASE ALPHA SUBUNIT REPEAT-CONTAINING PROTEIN 1"/>
    <property type="match status" value="1"/>
</dbReference>
<dbReference type="Pfam" id="PF01239">
    <property type="entry name" value="PPTA"/>
    <property type="match status" value="2"/>
</dbReference>
<comment type="similarity">
    <text evidence="1">Belongs to the protein prenyltransferase subunit alpha family.</text>
</comment>
<proteinExistence type="inferred from homology"/>
<sequence length="328" mass="37809">MSRAMDPDTVARLNSNENSHQAYSQIVKALSLPDKGLLEFEILRDFYLFEDQWFLKEGNAVAVHKLALVQAFLVARRKLASWPTGGSLFSDDEIYDATAVTILFDAEHLTAVNARKQIIQKQLASEDSDARKILEREKRTIDSIVTSRLHRHTKSPTLWSHRRWLITQYRKYHIPIDIVEDIESIVCVSGVRHPRNYYAWNHARFLVNNTHDFDSGKLLKAVETWCAQNHTDISGWSFLSFLINFDKDCSENSLVISRVLELVDSLRLSNESVWVFLRTLAASRVMTDEAYARFRDIQKGLLETATTPADDKAVLRKAVEWCETYRDC</sequence>
<dbReference type="InterPro" id="IPR002088">
    <property type="entry name" value="Prenyl_trans_a"/>
</dbReference>
<evidence type="ECO:0000256" key="3">
    <source>
        <dbReference type="ARBA" id="ARBA00022679"/>
    </source>
</evidence>
<evidence type="ECO:0000313" key="5">
    <source>
        <dbReference type="EMBL" id="KAK4194759.1"/>
    </source>
</evidence>
<evidence type="ECO:0000256" key="1">
    <source>
        <dbReference type="ARBA" id="ARBA00006734"/>
    </source>
</evidence>
<dbReference type="GO" id="GO:0005737">
    <property type="term" value="C:cytoplasm"/>
    <property type="evidence" value="ECO:0007669"/>
    <property type="project" value="TreeGrafter"/>
</dbReference>
<dbReference type="Proteomes" id="UP001303160">
    <property type="component" value="Unassembled WGS sequence"/>
</dbReference>
<keyword evidence="2" id="KW-0637">Prenyltransferase</keyword>
<evidence type="ECO:0000256" key="2">
    <source>
        <dbReference type="ARBA" id="ARBA00022602"/>
    </source>
</evidence>
<name>A0AAN6X6H0_9PEZI</name>
<dbReference type="EMBL" id="MU864041">
    <property type="protein sequence ID" value="KAK4194759.1"/>
    <property type="molecule type" value="Genomic_DNA"/>
</dbReference>
<keyword evidence="4" id="KW-0677">Repeat</keyword>
<organism evidence="5 6">
    <name type="scientific">Triangularia verruculosa</name>
    <dbReference type="NCBI Taxonomy" id="2587418"/>
    <lineage>
        <taxon>Eukaryota</taxon>
        <taxon>Fungi</taxon>
        <taxon>Dikarya</taxon>
        <taxon>Ascomycota</taxon>
        <taxon>Pezizomycotina</taxon>
        <taxon>Sordariomycetes</taxon>
        <taxon>Sordariomycetidae</taxon>
        <taxon>Sordariales</taxon>
        <taxon>Podosporaceae</taxon>
        <taxon>Triangularia</taxon>
    </lineage>
</organism>
<dbReference type="GO" id="GO:0008318">
    <property type="term" value="F:protein prenyltransferase activity"/>
    <property type="evidence" value="ECO:0007669"/>
    <property type="project" value="InterPro"/>
</dbReference>
<reference evidence="5" key="2">
    <citation type="submission" date="2023-05" db="EMBL/GenBank/DDBJ databases">
        <authorList>
            <consortium name="Lawrence Berkeley National Laboratory"/>
            <person name="Steindorff A."/>
            <person name="Hensen N."/>
            <person name="Bonometti L."/>
            <person name="Westerberg I."/>
            <person name="Brannstrom I.O."/>
            <person name="Guillou S."/>
            <person name="Cros-Aarteil S."/>
            <person name="Calhoun S."/>
            <person name="Haridas S."/>
            <person name="Kuo A."/>
            <person name="Mondo S."/>
            <person name="Pangilinan J."/>
            <person name="Riley R."/>
            <person name="Labutti K."/>
            <person name="Andreopoulos B."/>
            <person name="Lipzen A."/>
            <person name="Chen C."/>
            <person name="Yanf M."/>
            <person name="Daum C."/>
            <person name="Ng V."/>
            <person name="Clum A."/>
            <person name="Ohm R."/>
            <person name="Martin F."/>
            <person name="Silar P."/>
            <person name="Natvig D."/>
            <person name="Lalanne C."/>
            <person name="Gautier V."/>
            <person name="Ament-Velasquez S.L."/>
            <person name="Kruys A."/>
            <person name="Hutchinson M.I."/>
            <person name="Powell A.J."/>
            <person name="Barry K."/>
            <person name="Miller A.N."/>
            <person name="Grigoriev I.V."/>
            <person name="Debuchy R."/>
            <person name="Gladieux P."/>
            <person name="Thoren M.H."/>
            <person name="Johannesson H."/>
        </authorList>
    </citation>
    <scope>NUCLEOTIDE SEQUENCE</scope>
    <source>
        <strain evidence="5">CBS 315.58</strain>
    </source>
</reference>
<dbReference type="AlphaFoldDB" id="A0AAN6X6H0"/>
<dbReference type="SUPFAM" id="SSF48439">
    <property type="entry name" value="Protein prenylyltransferase"/>
    <property type="match status" value="1"/>
</dbReference>
<evidence type="ECO:0000256" key="4">
    <source>
        <dbReference type="ARBA" id="ARBA00022737"/>
    </source>
</evidence>
<gene>
    <name evidence="5" type="ORF">QBC40DRAFT_28587</name>
</gene>
<protein>
    <submittedName>
        <fullName evidence="5">Uncharacterized protein</fullName>
    </submittedName>
</protein>
<evidence type="ECO:0000313" key="6">
    <source>
        <dbReference type="Proteomes" id="UP001303160"/>
    </source>
</evidence>